<dbReference type="InterPro" id="IPR036188">
    <property type="entry name" value="FAD/NAD-bd_sf"/>
</dbReference>
<proteinExistence type="predicted"/>
<dbReference type="PANTHER" id="PTHR43004:SF19">
    <property type="entry name" value="BINDING MONOOXYGENASE, PUTATIVE (JCVI)-RELATED"/>
    <property type="match status" value="1"/>
</dbReference>
<protein>
    <recommendedName>
        <fullName evidence="6">FAD-binding domain-containing protein</fullName>
    </recommendedName>
</protein>
<dbReference type="OrthoDB" id="8670884at2"/>
<comment type="cofactor">
    <cofactor evidence="1">
        <name>FAD</name>
        <dbReference type="ChEBI" id="CHEBI:57692"/>
    </cofactor>
</comment>
<keyword evidence="5" id="KW-0472">Membrane</keyword>
<dbReference type="Gene3D" id="3.30.9.10">
    <property type="entry name" value="D-Amino Acid Oxidase, subunit A, domain 2"/>
    <property type="match status" value="1"/>
</dbReference>
<evidence type="ECO:0000313" key="7">
    <source>
        <dbReference type="EMBL" id="KUO15279.1"/>
    </source>
</evidence>
<dbReference type="EMBL" id="LMXB01000117">
    <property type="protein sequence ID" value="KUO15279.1"/>
    <property type="molecule type" value="Genomic_DNA"/>
</dbReference>
<keyword evidence="5" id="KW-1133">Transmembrane helix</keyword>
<feature type="domain" description="FAD-binding" evidence="6">
    <location>
        <begin position="5"/>
        <end position="360"/>
    </location>
</feature>
<keyword evidence="8" id="KW-1185">Reference proteome</keyword>
<keyword evidence="2" id="KW-0285">Flavoprotein</keyword>
<evidence type="ECO:0000256" key="2">
    <source>
        <dbReference type="ARBA" id="ARBA00022630"/>
    </source>
</evidence>
<dbReference type="GO" id="GO:0071949">
    <property type="term" value="F:FAD binding"/>
    <property type="evidence" value="ECO:0007669"/>
    <property type="project" value="InterPro"/>
</dbReference>
<feature type="region of interest" description="Disordered" evidence="4">
    <location>
        <begin position="403"/>
        <end position="431"/>
    </location>
</feature>
<dbReference type="AlphaFoldDB" id="A0A101UQZ5"/>
<dbReference type="STRING" id="909626.AQJ91_42030"/>
<evidence type="ECO:0000256" key="5">
    <source>
        <dbReference type="SAM" id="Phobius"/>
    </source>
</evidence>
<evidence type="ECO:0000256" key="3">
    <source>
        <dbReference type="ARBA" id="ARBA00022827"/>
    </source>
</evidence>
<evidence type="ECO:0000256" key="1">
    <source>
        <dbReference type="ARBA" id="ARBA00001974"/>
    </source>
</evidence>
<dbReference type="PANTHER" id="PTHR43004">
    <property type="entry name" value="TRK SYSTEM POTASSIUM UPTAKE PROTEIN"/>
    <property type="match status" value="1"/>
</dbReference>
<name>A0A101UQZ5_9ACTN</name>
<keyword evidence="3" id="KW-0274">FAD</keyword>
<feature type="transmembrane region" description="Helical" evidence="5">
    <location>
        <begin position="7"/>
        <end position="26"/>
    </location>
</feature>
<gene>
    <name evidence="7" type="ORF">AQJ91_42030</name>
</gene>
<dbReference type="Proteomes" id="UP000053260">
    <property type="component" value="Unassembled WGS sequence"/>
</dbReference>
<dbReference type="Pfam" id="PF21274">
    <property type="entry name" value="Rng_hyd_C"/>
    <property type="match status" value="1"/>
</dbReference>
<dbReference type="GO" id="GO:0016709">
    <property type="term" value="F:oxidoreductase activity, acting on paired donors, with incorporation or reduction of molecular oxygen, NAD(P)H as one donor, and incorporation of one atom of oxygen"/>
    <property type="evidence" value="ECO:0007669"/>
    <property type="project" value="UniProtKB-ARBA"/>
</dbReference>
<accession>A0A101UQZ5</accession>
<dbReference type="Gene3D" id="3.40.30.120">
    <property type="match status" value="1"/>
</dbReference>
<evidence type="ECO:0000256" key="4">
    <source>
        <dbReference type="SAM" id="MobiDB-lite"/>
    </source>
</evidence>
<sequence length="548" mass="59782">MHIERTPVLIIGGGLTGLSAAAFLAWHGVPSVLIERHADISAHPKARAINPRSTELFRSIGMEQTVYANRSPIADNTDLVHVETLAGRERVRMPRSTGDEISALSPSEWALIDQNRLEYLLRDRARDAGCDIRYHTELTSFAPDEDGITVETLDRSTQERRTVRAEYVIASDGGRSRVRELLGVPQTGPGTLSNLVSFFFTADLTEALRGRSIIACYVNNPSVRGTFMPLDNDRRWVFNVSYDAEGGEKPEEFTPERCTELIRLGIGVPDLPVKIDTTDPLPWEIAARVAERLRVGRVLLAGDAAHVMPPTGAFGASTGIQDAHNLAWKLALVLNGTAGPELLESYHTERHPVARLMMEQSMLRFRVREGEDYADVAAAMLDELSMAFGYHYQWGAFVAAPSRRQPTSAADQPPVEDPHRPTAAPGHRAPHVPLLRGREEISILDLFSRSFVLLASSEAEPWAVAARSVADELGLDVEVVRIAPDGELQDPGGTWEAAYGVRPSGAVLVRPDGFVAWRSEGGAGAVGPEAELRDALRTLLARGPEAAA</sequence>
<dbReference type="RefSeq" id="WP_159054788.1">
    <property type="nucleotide sequence ID" value="NZ_KQ949119.1"/>
</dbReference>
<organism evidence="7 8">
    <name type="scientific">Streptomyces dysideae</name>
    <dbReference type="NCBI Taxonomy" id="909626"/>
    <lineage>
        <taxon>Bacteria</taxon>
        <taxon>Bacillati</taxon>
        <taxon>Actinomycetota</taxon>
        <taxon>Actinomycetes</taxon>
        <taxon>Kitasatosporales</taxon>
        <taxon>Streptomycetaceae</taxon>
        <taxon>Streptomyces</taxon>
    </lineage>
</organism>
<dbReference type="InterPro" id="IPR002938">
    <property type="entry name" value="FAD-bd"/>
</dbReference>
<keyword evidence="5" id="KW-0812">Transmembrane</keyword>
<comment type="caution">
    <text evidence="7">The sequence shown here is derived from an EMBL/GenBank/DDBJ whole genome shotgun (WGS) entry which is preliminary data.</text>
</comment>
<dbReference type="SUPFAM" id="SSF51905">
    <property type="entry name" value="FAD/NAD(P)-binding domain"/>
    <property type="match status" value="1"/>
</dbReference>
<dbReference type="Pfam" id="PF01494">
    <property type="entry name" value="FAD_binding_3"/>
    <property type="match status" value="1"/>
</dbReference>
<evidence type="ECO:0000313" key="8">
    <source>
        <dbReference type="Proteomes" id="UP000053260"/>
    </source>
</evidence>
<dbReference type="PRINTS" id="PR00420">
    <property type="entry name" value="RNGMNOXGNASE"/>
</dbReference>
<dbReference type="InterPro" id="IPR050641">
    <property type="entry name" value="RIFMO-like"/>
</dbReference>
<reference evidence="7 8" key="1">
    <citation type="submission" date="2015-10" db="EMBL/GenBank/DDBJ databases">
        <title>Draft genome sequence of Streptomyces sp. RV15, isolated from a marine sponge.</title>
        <authorList>
            <person name="Ruckert C."/>
            <person name="Abdelmohsen U.R."/>
            <person name="Winkler A."/>
            <person name="Hentschel U."/>
            <person name="Kalinowski J."/>
            <person name="Kampfer P."/>
            <person name="Glaeser S."/>
        </authorList>
    </citation>
    <scope>NUCLEOTIDE SEQUENCE [LARGE SCALE GENOMIC DNA]</scope>
    <source>
        <strain evidence="7 8">RV15</strain>
    </source>
</reference>
<evidence type="ECO:0000259" key="6">
    <source>
        <dbReference type="Pfam" id="PF01494"/>
    </source>
</evidence>
<dbReference type="Gene3D" id="3.50.50.60">
    <property type="entry name" value="FAD/NAD(P)-binding domain"/>
    <property type="match status" value="1"/>
</dbReference>